<dbReference type="AlphaFoldDB" id="A0A0P7ZHF3"/>
<accession>A0A0P7ZHF3</accession>
<gene>
    <name evidence="2" type="ORF">HLUCCX14_09665</name>
</gene>
<feature type="non-terminal residue" evidence="2">
    <location>
        <position position="1"/>
    </location>
</feature>
<protein>
    <submittedName>
        <fullName evidence="2">Uncharacterized protein</fullName>
    </submittedName>
</protein>
<dbReference type="EMBL" id="LJZQ01000012">
    <property type="protein sequence ID" value="KPQ28761.1"/>
    <property type="molecule type" value="Genomic_DNA"/>
</dbReference>
<proteinExistence type="predicted"/>
<dbReference type="PATRIC" id="fig|1305731.5.peg.277"/>
<evidence type="ECO:0000313" key="3">
    <source>
        <dbReference type="Proteomes" id="UP000050416"/>
    </source>
</evidence>
<comment type="caution">
    <text evidence="2">The sequence shown here is derived from an EMBL/GenBank/DDBJ whole genome shotgun (WGS) entry which is preliminary data.</text>
</comment>
<reference evidence="2 3" key="1">
    <citation type="submission" date="2015-09" db="EMBL/GenBank/DDBJ databases">
        <title>Identification and resolution of microdiversity through metagenomic sequencing of parallel consortia.</title>
        <authorList>
            <person name="Nelson W.C."/>
            <person name="Romine M.F."/>
            <person name="Lindemann S.R."/>
        </authorList>
    </citation>
    <scope>NUCLEOTIDE SEQUENCE [LARGE SCALE GENOMIC DNA]</scope>
    <source>
        <strain evidence="2">HL-55</strain>
    </source>
</reference>
<evidence type="ECO:0000256" key="1">
    <source>
        <dbReference type="SAM" id="MobiDB-lite"/>
    </source>
</evidence>
<sequence length="65" mass="7084">RKNPQTLKASEPPETLGPREFSANPQNPQTLADTDILKPGTGAGKIATDPRPGHRALNHIFTREK</sequence>
<evidence type="ECO:0000313" key="2">
    <source>
        <dbReference type="EMBL" id="KPQ28761.1"/>
    </source>
</evidence>
<dbReference type="Proteomes" id="UP000050416">
    <property type="component" value="Unassembled WGS sequence"/>
</dbReference>
<name>A0A0P7ZHF3_9GAMM</name>
<feature type="compositionally biased region" description="Polar residues" evidence="1">
    <location>
        <begin position="23"/>
        <end position="32"/>
    </location>
</feature>
<organism evidence="2 3">
    <name type="scientific">Marinobacter excellens HL-55</name>
    <dbReference type="NCBI Taxonomy" id="1305731"/>
    <lineage>
        <taxon>Bacteria</taxon>
        <taxon>Pseudomonadati</taxon>
        <taxon>Pseudomonadota</taxon>
        <taxon>Gammaproteobacteria</taxon>
        <taxon>Pseudomonadales</taxon>
        <taxon>Marinobacteraceae</taxon>
        <taxon>Marinobacter</taxon>
    </lineage>
</organism>
<feature type="region of interest" description="Disordered" evidence="1">
    <location>
        <begin position="1"/>
        <end position="54"/>
    </location>
</feature>